<keyword evidence="2" id="KW-0472">Membrane</keyword>
<reference evidence="3" key="1">
    <citation type="submission" date="2021-01" db="EMBL/GenBank/DDBJ databases">
        <authorList>
            <person name="Corre E."/>
            <person name="Pelletier E."/>
            <person name="Niang G."/>
            <person name="Scheremetjew M."/>
            <person name="Finn R."/>
            <person name="Kale V."/>
            <person name="Holt S."/>
            <person name="Cochrane G."/>
            <person name="Meng A."/>
            <person name="Brown T."/>
            <person name="Cohen L."/>
        </authorList>
    </citation>
    <scope>NUCLEOTIDE SEQUENCE</scope>
    <source>
        <strain evidence="3">CCMP127</strain>
    </source>
</reference>
<evidence type="ECO:0000256" key="2">
    <source>
        <dbReference type="SAM" id="Phobius"/>
    </source>
</evidence>
<dbReference type="InterPro" id="IPR011051">
    <property type="entry name" value="RmlC_Cupin_sf"/>
</dbReference>
<organism evidence="3">
    <name type="scientific">Amphora coffeiformis</name>
    <dbReference type="NCBI Taxonomy" id="265554"/>
    <lineage>
        <taxon>Eukaryota</taxon>
        <taxon>Sar</taxon>
        <taxon>Stramenopiles</taxon>
        <taxon>Ochrophyta</taxon>
        <taxon>Bacillariophyta</taxon>
        <taxon>Bacillariophyceae</taxon>
        <taxon>Bacillariophycidae</taxon>
        <taxon>Thalassiophysales</taxon>
        <taxon>Catenulaceae</taxon>
        <taxon>Amphora</taxon>
    </lineage>
</organism>
<protein>
    <submittedName>
        <fullName evidence="3">Uncharacterized protein</fullName>
    </submittedName>
</protein>
<evidence type="ECO:0000256" key="1">
    <source>
        <dbReference type="SAM" id="MobiDB-lite"/>
    </source>
</evidence>
<keyword evidence="2" id="KW-1133">Transmembrane helix</keyword>
<dbReference type="EMBL" id="HBIM01005361">
    <property type="protein sequence ID" value="CAE0406726.1"/>
    <property type="molecule type" value="Transcribed_RNA"/>
</dbReference>
<keyword evidence="2" id="KW-0812">Transmembrane</keyword>
<name>A0A7S3L079_9STRA</name>
<evidence type="ECO:0000313" key="3">
    <source>
        <dbReference type="EMBL" id="CAE0406726.1"/>
    </source>
</evidence>
<accession>A0A7S3L079</accession>
<proteinExistence type="predicted"/>
<dbReference type="AlphaFoldDB" id="A0A7S3L079"/>
<dbReference type="SUPFAM" id="SSF51182">
    <property type="entry name" value="RmlC-like cupins"/>
    <property type="match status" value="1"/>
</dbReference>
<feature type="compositionally biased region" description="Polar residues" evidence="1">
    <location>
        <begin position="174"/>
        <end position="183"/>
    </location>
</feature>
<feature type="region of interest" description="Disordered" evidence="1">
    <location>
        <begin position="165"/>
        <end position="184"/>
    </location>
</feature>
<sequence length="216" mass="24385">MSTLSPSVADKVAVGTEQILQSSHVSDGPGRIATAPIPSVFMDDRGSIHRLRIGHQRLNLLYSRKEHMRSGYLNNSLTHDFVISGKVEVWTLGEEGTIKTIYQARQYFTVEPYVPHILYFLEDTNMVEWYEGPSEFRLWYYHPYRNIVNVQNSLCESKSSPRHHRLVLGDDTTDSSTGNSKSADSPGAALFWYTTSALMIGWLLGALTVVTHPPRK</sequence>
<gene>
    <name evidence="3" type="ORF">ACOF00016_LOCUS4564</name>
</gene>
<feature type="transmembrane region" description="Helical" evidence="2">
    <location>
        <begin position="190"/>
        <end position="210"/>
    </location>
</feature>